<keyword evidence="1" id="KW-0472">Membrane</keyword>
<proteinExistence type="predicted"/>
<dbReference type="Proteomes" id="UP000183794">
    <property type="component" value="Unassembled WGS sequence"/>
</dbReference>
<keyword evidence="1" id="KW-1133">Transmembrane helix</keyword>
<sequence>MLARYESGQYGVSAAEILDYHAQSKSIFVVNAKSGQIDILDASIISTISSATQTSVDPLTLNNLTKKSTLNLAPDLNLTRLGSVNSVAIFGNLLAVAIERGDSKGNPVQGHGFIGFYKLNNAKRLIYTLSKSVIYPIMLFSLMTVVK</sequence>
<protein>
    <submittedName>
        <fullName evidence="2">Alkaline phosphatase</fullName>
    </submittedName>
</protein>
<gene>
    <name evidence="2" type="ORF">NVI5450_1203</name>
</gene>
<accession>A0A1L0ASC2</accession>
<reference evidence="2 3" key="1">
    <citation type="submission" date="2016-11" db="EMBL/GenBank/DDBJ databases">
        <authorList>
            <person name="Jaros S."/>
            <person name="Januszkiewicz K."/>
            <person name="Wedrychowicz H."/>
        </authorList>
    </citation>
    <scope>NUCLEOTIDE SEQUENCE [LARGE SCALE GENOMIC DNA]</scope>
    <source>
        <strain evidence="2">NVI 5450</strain>
    </source>
</reference>
<dbReference type="AlphaFoldDB" id="A0A1L0ASC2"/>
<keyword evidence="1" id="KW-0812">Transmembrane</keyword>
<organism evidence="2 3">
    <name type="scientific">Moritella viscosa</name>
    <dbReference type="NCBI Taxonomy" id="80854"/>
    <lineage>
        <taxon>Bacteria</taxon>
        <taxon>Pseudomonadati</taxon>
        <taxon>Pseudomonadota</taxon>
        <taxon>Gammaproteobacteria</taxon>
        <taxon>Alteromonadales</taxon>
        <taxon>Moritellaceae</taxon>
        <taxon>Moritella</taxon>
    </lineage>
</organism>
<evidence type="ECO:0000256" key="1">
    <source>
        <dbReference type="SAM" id="Phobius"/>
    </source>
</evidence>
<dbReference type="EMBL" id="FPLD01000040">
    <property type="protein sequence ID" value="SGY91155.1"/>
    <property type="molecule type" value="Genomic_DNA"/>
</dbReference>
<evidence type="ECO:0000313" key="2">
    <source>
        <dbReference type="EMBL" id="SGY91155.1"/>
    </source>
</evidence>
<name>A0A1L0ASC2_9GAMM</name>
<evidence type="ECO:0000313" key="3">
    <source>
        <dbReference type="Proteomes" id="UP000183794"/>
    </source>
</evidence>
<feature type="transmembrane region" description="Helical" evidence="1">
    <location>
        <begin position="125"/>
        <end position="146"/>
    </location>
</feature>